<name>A0A9Q3JDZ1_9BASI</name>
<dbReference type="Proteomes" id="UP000765509">
    <property type="component" value="Unassembled WGS sequence"/>
</dbReference>
<feature type="compositionally biased region" description="Polar residues" evidence="1">
    <location>
        <begin position="109"/>
        <end position="125"/>
    </location>
</feature>
<proteinExistence type="predicted"/>
<dbReference type="EMBL" id="AVOT02068818">
    <property type="protein sequence ID" value="MBW0559900.1"/>
    <property type="molecule type" value="Genomic_DNA"/>
</dbReference>
<dbReference type="AlphaFoldDB" id="A0A9Q3JDZ1"/>
<comment type="caution">
    <text evidence="2">The sequence shown here is derived from an EMBL/GenBank/DDBJ whole genome shotgun (WGS) entry which is preliminary data.</text>
</comment>
<reference evidence="2" key="1">
    <citation type="submission" date="2021-03" db="EMBL/GenBank/DDBJ databases">
        <title>Draft genome sequence of rust myrtle Austropuccinia psidii MF-1, a brazilian biotype.</title>
        <authorList>
            <person name="Quecine M.C."/>
            <person name="Pachon D.M.R."/>
            <person name="Bonatelli M.L."/>
            <person name="Correr F.H."/>
            <person name="Franceschini L.M."/>
            <person name="Leite T.F."/>
            <person name="Margarido G.R.A."/>
            <person name="Almeida C.A."/>
            <person name="Ferrarezi J.A."/>
            <person name="Labate C.A."/>
        </authorList>
    </citation>
    <scope>NUCLEOTIDE SEQUENCE</scope>
    <source>
        <strain evidence="2">MF-1</strain>
    </source>
</reference>
<dbReference type="OrthoDB" id="2157866at2759"/>
<keyword evidence="3" id="KW-1185">Reference proteome</keyword>
<evidence type="ECO:0000256" key="1">
    <source>
        <dbReference type="SAM" id="MobiDB-lite"/>
    </source>
</evidence>
<accession>A0A9Q3JDZ1</accession>
<gene>
    <name evidence="2" type="ORF">O181_099615</name>
</gene>
<feature type="region of interest" description="Disordered" evidence="1">
    <location>
        <begin position="98"/>
        <end position="125"/>
    </location>
</feature>
<evidence type="ECO:0000313" key="2">
    <source>
        <dbReference type="EMBL" id="MBW0559900.1"/>
    </source>
</evidence>
<evidence type="ECO:0000313" key="3">
    <source>
        <dbReference type="Proteomes" id="UP000765509"/>
    </source>
</evidence>
<protein>
    <submittedName>
        <fullName evidence="2">Uncharacterized protein</fullName>
    </submittedName>
</protein>
<organism evidence="2 3">
    <name type="scientific">Austropuccinia psidii MF-1</name>
    <dbReference type="NCBI Taxonomy" id="1389203"/>
    <lineage>
        <taxon>Eukaryota</taxon>
        <taxon>Fungi</taxon>
        <taxon>Dikarya</taxon>
        <taxon>Basidiomycota</taxon>
        <taxon>Pucciniomycotina</taxon>
        <taxon>Pucciniomycetes</taxon>
        <taxon>Pucciniales</taxon>
        <taxon>Sphaerophragmiaceae</taxon>
        <taxon>Austropuccinia</taxon>
    </lineage>
</organism>
<sequence>MEPEREYSESFGITRSRKTQISSGFTPLRIQQNSFQDSPFFTIPGAFKEKTRIKGKEQDFFQPKAEIIRPNNPEAVGLGERSAQKQEIIVNTPARISKPTIRNDIPPQNEHSVVTPDSKTNINEL</sequence>